<dbReference type="InterPro" id="IPR019307">
    <property type="entry name" value="RNA-bd_AU-1/RNase_E/G"/>
</dbReference>
<comment type="cofactor">
    <cofactor evidence="1">
        <name>Mg(2+)</name>
        <dbReference type="ChEBI" id="CHEBI:18420"/>
    </cofactor>
</comment>
<dbReference type="Gene3D" id="2.40.50.140">
    <property type="entry name" value="Nucleic acid-binding proteins"/>
    <property type="match status" value="1"/>
</dbReference>
<dbReference type="CDD" id="cd04453">
    <property type="entry name" value="S1_RNase_E"/>
    <property type="match status" value="1"/>
</dbReference>
<comment type="caution">
    <text evidence="7">The sequence shown here is derived from an EMBL/GenBank/DDBJ whole genome shotgun (WGS) entry which is preliminary data.</text>
</comment>
<keyword evidence="4" id="KW-0460">Magnesium</keyword>
<dbReference type="Pfam" id="PF10150">
    <property type="entry name" value="RNase_E_G"/>
    <property type="match status" value="1"/>
</dbReference>
<keyword evidence="2" id="KW-0479">Metal-binding</keyword>
<keyword evidence="5" id="KW-0694">RNA-binding</keyword>
<organism evidence="7 8">
    <name type="scientific">Leeuwenhoekiella aestuarii</name>
    <dbReference type="NCBI Taxonomy" id="2249426"/>
    <lineage>
        <taxon>Bacteria</taxon>
        <taxon>Pseudomonadati</taxon>
        <taxon>Bacteroidota</taxon>
        <taxon>Flavobacteriia</taxon>
        <taxon>Flavobacteriales</taxon>
        <taxon>Flavobacteriaceae</taxon>
        <taxon>Leeuwenhoekiella</taxon>
    </lineage>
</organism>
<dbReference type="AlphaFoldDB" id="A0A4Q0NZQ4"/>
<dbReference type="NCBIfam" id="TIGR00757">
    <property type="entry name" value="RNaseEG"/>
    <property type="match status" value="1"/>
</dbReference>
<gene>
    <name evidence="7" type="ORF">DSM04_101370</name>
</gene>
<dbReference type="EMBL" id="QOVI01000001">
    <property type="protein sequence ID" value="RXG18181.1"/>
    <property type="molecule type" value="Genomic_DNA"/>
</dbReference>
<proteinExistence type="predicted"/>
<dbReference type="SUPFAM" id="SSF50249">
    <property type="entry name" value="Nucleic acid-binding proteins"/>
    <property type="match status" value="1"/>
</dbReference>
<dbReference type="InterPro" id="IPR004659">
    <property type="entry name" value="RNase_E/G"/>
</dbReference>
<dbReference type="RefSeq" id="WP_128759754.1">
    <property type="nucleotide sequence ID" value="NZ_QOVI01000001.1"/>
</dbReference>
<evidence type="ECO:0000256" key="4">
    <source>
        <dbReference type="ARBA" id="ARBA00022842"/>
    </source>
</evidence>
<sequence length="512" mass="58502">MNNELIIRSSSTSVDFALLKDGKLIELHKDEEDNQFSVGDIFIAKIRKTVSGLNAAFVNVGYEKDAFLHYHDLGPQLPTLLKFVKRVSTGKLKDFSLKNFPADKDIDKNGKIADAVKSNQSLLVQVVKEPISTKGPRISSELSIAGRYVVLVPFSDRISISQKIESKEEKARLKRLMQSIRPKGFGVIVRTVAEGKMVAELDKDLQNLVDRWTAMCKKLHNAHLPSKVLGEMNRASSMLRDLFNDTFTNICVDDETLYYQIKEYLQEIAPNKESIVKLYQNNVPIYEKHGIERQIKTSFGKTVSMSRGAYLVIEHTEALHVIDVNSGNRSSKAKSQEETALEVNLIAATEIARQLRLRDMGGIIVIDFIDMGKAENRKKLFNHLRDEMSDDRAKHKILPPSKFGLIQITRQRVRPEMNIKTREKDPNGDGEIEAPISVVNRIQADLIKLFKKDYKKITLHTHPFIAAFLTKGFPSVRSKWFLEHKKWVKIMPRDAYTYLEYRFTDKNGKEIR</sequence>
<evidence type="ECO:0000256" key="1">
    <source>
        <dbReference type="ARBA" id="ARBA00001946"/>
    </source>
</evidence>
<dbReference type="GO" id="GO:0046872">
    <property type="term" value="F:metal ion binding"/>
    <property type="evidence" value="ECO:0007669"/>
    <property type="project" value="UniProtKB-KW"/>
</dbReference>
<dbReference type="PANTHER" id="PTHR30001">
    <property type="entry name" value="RIBONUCLEASE"/>
    <property type="match status" value="1"/>
</dbReference>
<feature type="domain" description="RNA-binding protein AU-1/Ribonuclease E/G" evidence="6">
    <location>
        <begin position="143"/>
        <end position="413"/>
    </location>
</feature>
<keyword evidence="3" id="KW-0378">Hydrolase</keyword>
<dbReference type="Proteomes" id="UP000289821">
    <property type="component" value="Unassembled WGS sequence"/>
</dbReference>
<evidence type="ECO:0000313" key="8">
    <source>
        <dbReference type="Proteomes" id="UP000289821"/>
    </source>
</evidence>
<reference evidence="7 8" key="1">
    <citation type="submission" date="2018-07" db="EMBL/GenBank/DDBJ databases">
        <title>Leeuwenhoekiella genomics.</title>
        <authorList>
            <person name="Tahon G."/>
            <person name="Willems A."/>
        </authorList>
    </citation>
    <scope>NUCLEOTIDE SEQUENCE [LARGE SCALE GENOMIC DNA]</scope>
    <source>
        <strain evidence="7 8">R-50232</strain>
    </source>
</reference>
<dbReference type="InterPro" id="IPR012340">
    <property type="entry name" value="NA-bd_OB-fold"/>
</dbReference>
<evidence type="ECO:0000313" key="7">
    <source>
        <dbReference type="EMBL" id="RXG18181.1"/>
    </source>
</evidence>
<evidence type="ECO:0000256" key="5">
    <source>
        <dbReference type="ARBA" id="ARBA00022884"/>
    </source>
</evidence>
<dbReference type="GO" id="GO:0003723">
    <property type="term" value="F:RNA binding"/>
    <property type="evidence" value="ECO:0007669"/>
    <property type="project" value="UniProtKB-KW"/>
</dbReference>
<dbReference type="OrthoDB" id="9804278at2"/>
<dbReference type="GO" id="GO:0004540">
    <property type="term" value="F:RNA nuclease activity"/>
    <property type="evidence" value="ECO:0007669"/>
    <property type="project" value="InterPro"/>
</dbReference>
<evidence type="ECO:0000256" key="2">
    <source>
        <dbReference type="ARBA" id="ARBA00022723"/>
    </source>
</evidence>
<dbReference type="GO" id="GO:0005737">
    <property type="term" value="C:cytoplasm"/>
    <property type="evidence" value="ECO:0007669"/>
    <property type="project" value="TreeGrafter"/>
</dbReference>
<evidence type="ECO:0000256" key="3">
    <source>
        <dbReference type="ARBA" id="ARBA00022801"/>
    </source>
</evidence>
<dbReference type="PANTHER" id="PTHR30001:SF0">
    <property type="entry name" value="RIBONUCLEASE G"/>
    <property type="match status" value="1"/>
</dbReference>
<dbReference type="GO" id="GO:0016787">
    <property type="term" value="F:hydrolase activity"/>
    <property type="evidence" value="ECO:0007669"/>
    <property type="project" value="UniProtKB-KW"/>
</dbReference>
<dbReference type="GO" id="GO:0006364">
    <property type="term" value="P:rRNA processing"/>
    <property type="evidence" value="ECO:0007669"/>
    <property type="project" value="TreeGrafter"/>
</dbReference>
<accession>A0A4Q0NZQ4</accession>
<name>A0A4Q0NZQ4_9FLAO</name>
<protein>
    <submittedName>
        <fullName evidence="7">Ribonuclease G</fullName>
    </submittedName>
</protein>
<evidence type="ECO:0000259" key="6">
    <source>
        <dbReference type="Pfam" id="PF10150"/>
    </source>
</evidence>
<keyword evidence="8" id="KW-1185">Reference proteome</keyword>